<proteinExistence type="predicted"/>
<dbReference type="EMBL" id="JAPQKS010000005">
    <property type="protein sequence ID" value="KAJ5225632.1"/>
    <property type="molecule type" value="Genomic_DNA"/>
</dbReference>
<feature type="compositionally biased region" description="Polar residues" evidence="1">
    <location>
        <begin position="128"/>
        <end position="141"/>
    </location>
</feature>
<dbReference type="AlphaFoldDB" id="A0A9W9TJZ8"/>
<evidence type="ECO:0000256" key="1">
    <source>
        <dbReference type="SAM" id="MobiDB-lite"/>
    </source>
</evidence>
<evidence type="ECO:0000313" key="3">
    <source>
        <dbReference type="Proteomes" id="UP001150941"/>
    </source>
</evidence>
<name>A0A9W9TJZ8_9EURO</name>
<gene>
    <name evidence="2" type="ORF">N7468_006857</name>
</gene>
<dbReference type="OrthoDB" id="4757558at2759"/>
<reference evidence="2" key="1">
    <citation type="submission" date="2022-11" db="EMBL/GenBank/DDBJ databases">
        <authorList>
            <person name="Petersen C."/>
        </authorList>
    </citation>
    <scope>NUCLEOTIDE SEQUENCE</scope>
    <source>
        <strain evidence="2">IBT 19713</strain>
    </source>
</reference>
<accession>A0A9W9TJZ8</accession>
<dbReference type="RefSeq" id="XP_058329043.1">
    <property type="nucleotide sequence ID" value="XM_058476153.1"/>
</dbReference>
<organism evidence="2 3">
    <name type="scientific">Penicillium chermesinum</name>
    <dbReference type="NCBI Taxonomy" id="63820"/>
    <lineage>
        <taxon>Eukaryota</taxon>
        <taxon>Fungi</taxon>
        <taxon>Dikarya</taxon>
        <taxon>Ascomycota</taxon>
        <taxon>Pezizomycotina</taxon>
        <taxon>Eurotiomycetes</taxon>
        <taxon>Eurotiomycetidae</taxon>
        <taxon>Eurotiales</taxon>
        <taxon>Aspergillaceae</taxon>
        <taxon>Penicillium</taxon>
    </lineage>
</organism>
<comment type="caution">
    <text evidence="2">The sequence shown here is derived from an EMBL/GenBank/DDBJ whole genome shotgun (WGS) entry which is preliminary data.</text>
</comment>
<dbReference type="GeneID" id="83203456"/>
<feature type="compositionally biased region" description="Polar residues" evidence="1">
    <location>
        <begin position="151"/>
        <end position="165"/>
    </location>
</feature>
<feature type="compositionally biased region" description="Polar residues" evidence="1">
    <location>
        <begin position="309"/>
        <end position="327"/>
    </location>
</feature>
<feature type="region of interest" description="Disordered" evidence="1">
    <location>
        <begin position="1"/>
        <end position="195"/>
    </location>
</feature>
<protein>
    <submittedName>
        <fullName evidence="2">Uncharacterized protein</fullName>
    </submittedName>
</protein>
<dbReference type="Proteomes" id="UP001150941">
    <property type="component" value="Unassembled WGS sequence"/>
</dbReference>
<reference evidence="2" key="2">
    <citation type="journal article" date="2023" name="IMA Fungus">
        <title>Comparative genomic study of the Penicillium genus elucidates a diverse pangenome and 15 lateral gene transfer events.</title>
        <authorList>
            <person name="Petersen C."/>
            <person name="Sorensen T."/>
            <person name="Nielsen M.R."/>
            <person name="Sondergaard T.E."/>
            <person name="Sorensen J.L."/>
            <person name="Fitzpatrick D.A."/>
            <person name="Frisvad J.C."/>
            <person name="Nielsen K.L."/>
        </authorList>
    </citation>
    <scope>NUCLEOTIDE SEQUENCE</scope>
    <source>
        <strain evidence="2">IBT 19713</strain>
    </source>
</reference>
<sequence>MLRAPGESLISGETNDSHPSDEAGGLVSKDRLQATATDSPATCPCEDFLPSPENEFSRSAQEDSFLPNQQASGSLDPRTPVKGDNGSRAPSKPTEAAPTKRVSPQQFHQKARKQKLMKKRNELRKQSKAGSANSRETPSQEDATRQEEPSGPSSVEAFSSSTTTPLDDEQPPFPEPMSSTPALAVRGDNGQQRMPDLTMRTAATEWPGVKSQTPISQGTPSRRAVPRITAPIIPLRRLPSLKAESRQIAPVVVHQLPKGDSDPAEKLVQVPSLQAGRPASHAEEGKLAAGNYTKTSRIHAEIPVRSRPTVPTTDENPAAQTPSQHSTVVPAEACRVVGIASSTTPAGTPIRKGVVSAGSAQRVGCTTTPIARITRSARIPFSRPPEETLLRRYRRARACRTPKATRKRFVKDGYNLDERSRHVVCWKSGCGARCSLWDGSAYNCPGCGPFSAVHYCSEEHLLQDLQSHWFECGKYSFSQPCSSTSIPITMLNGPPLLPSFHHWDTLARRRQATYYNVCREYGDYFIFDGVNEACVLEAPLVEGVVSSPTVFKVVSISNNPEKKDQFRRALAACLFFALDLPELVGYLFRMIREILVEQNQWTPQVNMMLLRQFNLEMGRGSRLLPSISGGRHAAYPCHRGEVDDDFNNEWVARYGFMHQCDELEDSFWILRANRFTHPFVSDVGARSAGQGYYNVMPDDRRRFRSGQWVGWSGYWLHGV</sequence>
<feature type="region of interest" description="Disordered" evidence="1">
    <location>
        <begin position="303"/>
        <end position="327"/>
    </location>
</feature>
<evidence type="ECO:0000313" key="2">
    <source>
        <dbReference type="EMBL" id="KAJ5225632.1"/>
    </source>
</evidence>
<keyword evidence="3" id="KW-1185">Reference proteome</keyword>
<feature type="compositionally biased region" description="Basic residues" evidence="1">
    <location>
        <begin position="109"/>
        <end position="118"/>
    </location>
</feature>